<evidence type="ECO:0000256" key="4">
    <source>
        <dbReference type="PROSITE-ProRule" id="PRU00192"/>
    </source>
</evidence>
<dbReference type="SUPFAM" id="SSF52540">
    <property type="entry name" value="P-loop containing nucleoside triphosphate hydrolases"/>
    <property type="match status" value="1"/>
</dbReference>
<dbReference type="InterPro" id="IPR036028">
    <property type="entry name" value="SH3-like_dom_sf"/>
</dbReference>
<sequence length="676" mass="75077">MSAPEGQALAEGSGDSNYSYSGPSSDQSLNDEREAMRRETERLALSQLDKARSKPVAFAVRTNVSYDGSVDDDSPIHGYAISFGVKDFLHIKEKYNNDWWIGRLVKEGSDVGFIPSPVKLEILRLQQTQTSRSKLYSSKANSGSNLGGLMGDVLINSRSSNSGGSSPPTPDQNGDIDDSDGNIRVGKSALSTPPAKERRKPFFKKSENIPPYDVVPSMRPVVLVGPSLKGYEVTDMMQKALFDYLKHRFEGRIIITRVSADISLAKRSLLNNPSKRALMERSNSRSSCLAEVQAEIERIFELARTMQLVVLDCDTINHPSQLVKTSLAPICVYLKISSPKVLQRLIKSRGKSQSRNLNVQMVAAEKLSQCPVVSITSVDPYISMPSITKSNRRLKPFQEMFDVLLDENLLEEACDHLAEFLEAYWRATHPPIKASSTAAVTVTTSRPPLLPMISSQSHQMAMRGVSAGGEANDSGADSPALMRDDLNSSPVRYHQPHAHPHHQQHHHQQDRYESMRPVVGDYTPDNGSPTLDMYGSQPRPELRTARDYSVSVNRTRHLQSAYGPGVDPMDDPYFANQTVGPSHYRDIPDNSLATDKDFTDRTEWLSGGHHPSTSGRNYSAADEDYEFVDAMPLRETTHDFYDSYHHQHPSANYDMPAPHRPSNSSRNTTGITMNAL</sequence>
<evidence type="ECO:0000313" key="7">
    <source>
        <dbReference type="EMBL" id="CAD7641560.1"/>
    </source>
</evidence>
<dbReference type="PANTHER" id="PTHR11824">
    <property type="entry name" value="VOLTAGE-DEPENDENT CALCIUM CHANNEL BETA SUBUNIT"/>
    <property type="match status" value="1"/>
</dbReference>
<feature type="domain" description="SH3" evidence="6">
    <location>
        <begin position="55"/>
        <end position="124"/>
    </location>
</feature>
<reference evidence="7" key="1">
    <citation type="submission" date="2020-11" db="EMBL/GenBank/DDBJ databases">
        <authorList>
            <person name="Tran Van P."/>
        </authorList>
    </citation>
    <scope>NUCLEOTIDE SEQUENCE</scope>
</reference>
<dbReference type="OrthoDB" id="5962384at2759"/>
<dbReference type="Gene3D" id="3.40.50.300">
    <property type="entry name" value="P-loop containing nucleotide triphosphate hydrolases"/>
    <property type="match status" value="1"/>
</dbReference>
<dbReference type="Pfam" id="PF12052">
    <property type="entry name" value="VGCC_beta4Aa_N"/>
    <property type="match status" value="1"/>
</dbReference>
<feature type="region of interest" description="Disordered" evidence="5">
    <location>
        <begin position="1"/>
        <end position="39"/>
    </location>
</feature>
<comment type="similarity">
    <text evidence="1">Belongs to the calcium channel beta subunit family.</text>
</comment>
<organism evidence="7">
    <name type="scientific">Oppiella nova</name>
    <dbReference type="NCBI Taxonomy" id="334625"/>
    <lineage>
        <taxon>Eukaryota</taxon>
        <taxon>Metazoa</taxon>
        <taxon>Ecdysozoa</taxon>
        <taxon>Arthropoda</taxon>
        <taxon>Chelicerata</taxon>
        <taxon>Arachnida</taxon>
        <taxon>Acari</taxon>
        <taxon>Acariformes</taxon>
        <taxon>Sarcoptiformes</taxon>
        <taxon>Oribatida</taxon>
        <taxon>Brachypylina</taxon>
        <taxon>Oppioidea</taxon>
        <taxon>Oppiidae</taxon>
        <taxon>Oppiella</taxon>
    </lineage>
</organism>
<dbReference type="AlphaFoldDB" id="A0A7R9LH00"/>
<dbReference type="SUPFAM" id="SSF50044">
    <property type="entry name" value="SH3-domain"/>
    <property type="match status" value="1"/>
</dbReference>
<dbReference type="CDD" id="cd11863">
    <property type="entry name" value="SH3_CACNB"/>
    <property type="match status" value="1"/>
</dbReference>
<keyword evidence="3" id="KW-0597">Phosphoprotein</keyword>
<dbReference type="SMART" id="SM00072">
    <property type="entry name" value="GuKc"/>
    <property type="match status" value="1"/>
</dbReference>
<feature type="compositionally biased region" description="Polar residues" evidence="5">
    <location>
        <begin position="661"/>
        <end position="676"/>
    </location>
</feature>
<evidence type="ECO:0000256" key="5">
    <source>
        <dbReference type="SAM" id="MobiDB-lite"/>
    </source>
</evidence>
<dbReference type="GO" id="GO:0005245">
    <property type="term" value="F:voltage-gated calcium channel activity"/>
    <property type="evidence" value="ECO:0007669"/>
    <property type="project" value="InterPro"/>
</dbReference>
<dbReference type="InterPro" id="IPR027417">
    <property type="entry name" value="P-loop_NTPase"/>
</dbReference>
<feature type="region of interest" description="Disordered" evidence="5">
    <location>
        <begin position="463"/>
        <end position="512"/>
    </location>
</feature>
<protein>
    <recommendedName>
        <fullName evidence="6">SH3 domain-containing protein</fullName>
    </recommendedName>
</protein>
<dbReference type="Pfam" id="PF00625">
    <property type="entry name" value="Guanylate_kin"/>
    <property type="match status" value="1"/>
</dbReference>
<dbReference type="EMBL" id="OC915696">
    <property type="protein sequence ID" value="CAD7641560.1"/>
    <property type="molecule type" value="Genomic_DNA"/>
</dbReference>
<dbReference type="GO" id="GO:0005891">
    <property type="term" value="C:voltage-gated calcium channel complex"/>
    <property type="evidence" value="ECO:0007669"/>
    <property type="project" value="InterPro"/>
</dbReference>
<dbReference type="PROSITE" id="PS50002">
    <property type="entry name" value="SH3"/>
    <property type="match status" value="1"/>
</dbReference>
<feature type="region of interest" description="Disordered" evidence="5">
    <location>
        <begin position="560"/>
        <end position="595"/>
    </location>
</feature>
<evidence type="ECO:0000256" key="2">
    <source>
        <dbReference type="ARBA" id="ARBA00022443"/>
    </source>
</evidence>
<evidence type="ECO:0000259" key="6">
    <source>
        <dbReference type="PROSITE" id="PS50002"/>
    </source>
</evidence>
<keyword evidence="2 4" id="KW-0728">SH3 domain</keyword>
<dbReference type="InterPro" id="IPR001452">
    <property type="entry name" value="SH3_domain"/>
</dbReference>
<accession>A0A7R9LH00</accession>
<feature type="region of interest" description="Disordered" evidence="5">
    <location>
        <begin position="157"/>
        <end position="203"/>
    </location>
</feature>
<feature type="region of interest" description="Disordered" evidence="5">
    <location>
        <begin position="524"/>
        <end position="543"/>
    </location>
</feature>
<feature type="compositionally biased region" description="Polar residues" evidence="5">
    <location>
        <begin position="14"/>
        <end position="28"/>
    </location>
</feature>
<evidence type="ECO:0000256" key="3">
    <source>
        <dbReference type="ARBA" id="ARBA00022553"/>
    </source>
</evidence>
<dbReference type="Gene3D" id="2.30.30.40">
    <property type="entry name" value="SH3 Domains"/>
    <property type="match status" value="1"/>
</dbReference>
<feature type="compositionally biased region" description="Low complexity" evidence="5">
    <location>
        <begin position="157"/>
        <end position="166"/>
    </location>
</feature>
<dbReference type="InterPro" id="IPR008145">
    <property type="entry name" value="GK/Ca_channel_bsu"/>
</dbReference>
<dbReference type="EMBL" id="CAJPVJ010000871">
    <property type="protein sequence ID" value="CAG2163588.1"/>
    <property type="molecule type" value="Genomic_DNA"/>
</dbReference>
<dbReference type="InterPro" id="IPR000584">
    <property type="entry name" value="VDCC_L_bsu"/>
</dbReference>
<dbReference type="Proteomes" id="UP000728032">
    <property type="component" value="Unassembled WGS sequence"/>
</dbReference>
<dbReference type="InterPro" id="IPR046937">
    <property type="entry name" value="CAB1-4_N_A-dom"/>
</dbReference>
<name>A0A7R9LH00_9ACAR</name>
<evidence type="ECO:0000256" key="1">
    <source>
        <dbReference type="ARBA" id="ARBA00010836"/>
    </source>
</evidence>
<feature type="compositionally biased region" description="Basic and acidic residues" evidence="5">
    <location>
        <begin position="30"/>
        <end position="39"/>
    </location>
</feature>
<feature type="compositionally biased region" description="Basic residues" evidence="5">
    <location>
        <begin position="494"/>
        <end position="506"/>
    </location>
</feature>
<dbReference type="PRINTS" id="PR01626">
    <property type="entry name" value="LCACHANNELB"/>
</dbReference>
<proteinExistence type="inferred from homology"/>
<keyword evidence="8" id="KW-1185">Reference proteome</keyword>
<feature type="region of interest" description="Disordered" evidence="5">
    <location>
        <begin position="643"/>
        <end position="676"/>
    </location>
</feature>
<gene>
    <name evidence="7" type="ORF">ONB1V03_LOCUS3162</name>
</gene>
<evidence type="ECO:0000313" key="8">
    <source>
        <dbReference type="Proteomes" id="UP000728032"/>
    </source>
</evidence>
<feature type="compositionally biased region" description="Basic and acidic residues" evidence="5">
    <location>
        <begin position="583"/>
        <end position="595"/>
    </location>
</feature>